<dbReference type="Gene3D" id="3.40.50.1820">
    <property type="entry name" value="alpha/beta hydrolase"/>
    <property type="match status" value="1"/>
</dbReference>
<organism evidence="2 3">
    <name type="scientific">Prorocentrum cordatum</name>
    <dbReference type="NCBI Taxonomy" id="2364126"/>
    <lineage>
        <taxon>Eukaryota</taxon>
        <taxon>Sar</taxon>
        <taxon>Alveolata</taxon>
        <taxon>Dinophyceae</taxon>
        <taxon>Prorocentrales</taxon>
        <taxon>Prorocentraceae</taxon>
        <taxon>Prorocentrum</taxon>
    </lineage>
</organism>
<keyword evidence="1" id="KW-0732">Signal</keyword>
<evidence type="ECO:0000256" key="1">
    <source>
        <dbReference type="SAM" id="SignalP"/>
    </source>
</evidence>
<gene>
    <name evidence="2" type="ORF">PCOR1329_LOCUS45527</name>
</gene>
<proteinExistence type="predicted"/>
<accession>A0ABN9U5W8</accession>
<evidence type="ECO:0000313" key="3">
    <source>
        <dbReference type="Proteomes" id="UP001189429"/>
    </source>
</evidence>
<keyword evidence="3" id="KW-1185">Reference proteome</keyword>
<reference evidence="2" key="1">
    <citation type="submission" date="2023-10" db="EMBL/GenBank/DDBJ databases">
        <authorList>
            <person name="Chen Y."/>
            <person name="Shah S."/>
            <person name="Dougan E. K."/>
            <person name="Thang M."/>
            <person name="Chan C."/>
        </authorList>
    </citation>
    <scope>NUCLEOTIDE SEQUENCE [LARGE SCALE GENOMIC DNA]</scope>
</reference>
<feature type="non-terminal residue" evidence="2">
    <location>
        <position position="655"/>
    </location>
</feature>
<dbReference type="EMBL" id="CAUYUJ010015475">
    <property type="protein sequence ID" value="CAK0854403.1"/>
    <property type="molecule type" value="Genomic_DNA"/>
</dbReference>
<protein>
    <recommendedName>
        <fullName evidence="4">1-alkyl-2-acetylglycerophosphocholine esterase</fullName>
    </recommendedName>
</protein>
<dbReference type="Proteomes" id="UP001189429">
    <property type="component" value="Unassembled WGS sequence"/>
</dbReference>
<name>A0ABN9U5W8_9DINO</name>
<feature type="chain" id="PRO_5045392175" description="1-alkyl-2-acetylglycerophosphocholine esterase" evidence="1">
    <location>
        <begin position="24"/>
        <end position="655"/>
    </location>
</feature>
<evidence type="ECO:0000313" key="2">
    <source>
        <dbReference type="EMBL" id="CAK0854403.1"/>
    </source>
</evidence>
<comment type="caution">
    <text evidence="2">The sequence shown here is derived from an EMBL/GenBank/DDBJ whole genome shotgun (WGS) entry which is preliminary data.</text>
</comment>
<dbReference type="SUPFAM" id="SSF53474">
    <property type="entry name" value="alpha/beta-Hydrolases"/>
    <property type="match status" value="1"/>
</dbReference>
<dbReference type="InterPro" id="IPR029058">
    <property type="entry name" value="AB_hydrolase_fold"/>
</dbReference>
<evidence type="ECO:0008006" key="4">
    <source>
        <dbReference type="Google" id="ProtNLM"/>
    </source>
</evidence>
<sequence>MGPVSWSWLLASTLVVQRPLLLAASSEYQCLDSPKLLETTLVVSASRAGNNTRDFEVPPLPLGDDSFAYALRSAFVVLPWRCVKGLGLEPNVGDLDGALDQWMGRFGDLCVGGPCSSSHLRGKTTSVLRDCTLGWVIFAHGSGGFTYDNPRYTYMMAAAGYGVIAPDSFASAELGLRYKAPVENLPAHLRALNNGSGGGSYWCDNNVYEATSTCPPAMAKSSGGATSYPLCYSSDADVILSDTTSWRQYYERVYQLRQRELDYVVEHLPSWVRESPKLFLAGESEGGMVAARYYHPKLEPLLQAGGRVVLQWGCGWDYYVSCPSNAQIGGGRADVSSTPVLNAISHVDPFFGPTESSVAWKVANAPGGYGARPPSGNCMAQLGAQGIRHGYVVSDVGSEYHGLTETSGNLLRALLFGFLAAPRSPSLLSRLREEGGRGCANESVTDGLRFAECSELGPGETVPGAEMPECAWPDYDYHLEYYLPDEPGPNEPKGDGRAGGAAPWPALLQLKLGEQQTPSGSRGLALVQPALALFLALTDTFGPARGCTGPALHLLAAPGHLAGGYRPAGPGSAGLRGELQVFLRKDKIMNTVCGLLNNTSEHYSVVPSGLCQQGKCTAIIDGVIPDKRYVFNVVAESQRGHKIAYAGIIMRTDYR</sequence>
<feature type="signal peptide" evidence="1">
    <location>
        <begin position="1"/>
        <end position="23"/>
    </location>
</feature>